<dbReference type="InterPro" id="IPR036770">
    <property type="entry name" value="Ankyrin_rpt-contain_sf"/>
</dbReference>
<evidence type="ECO:0000256" key="2">
    <source>
        <dbReference type="ARBA" id="ARBA00023043"/>
    </source>
</evidence>
<reference evidence="4" key="1">
    <citation type="submission" date="2020-10" db="EMBL/GenBank/DDBJ databases">
        <authorList>
            <person name="Kikuchi T."/>
        </authorList>
    </citation>
    <scope>NUCLEOTIDE SEQUENCE</scope>
    <source>
        <strain evidence="4">NKZ352</strain>
    </source>
</reference>
<evidence type="ECO:0000313" key="5">
    <source>
        <dbReference type="Proteomes" id="UP000835052"/>
    </source>
</evidence>
<evidence type="ECO:0000256" key="1">
    <source>
        <dbReference type="ARBA" id="ARBA00022737"/>
    </source>
</evidence>
<evidence type="ECO:0000313" key="4">
    <source>
        <dbReference type="EMBL" id="CAD6189478.1"/>
    </source>
</evidence>
<sequence>MSRLHRPIRPNSLYTTEPEDDFERDLKKIKNLVESKSKDFVKKSLNLNSWSNPLIMAIEKGFHQVVRFLVRLGADPLCSYRDEGSVTALHIAMTRCGSLKVLKALLEANNFDLNLTKKRKKRKRLVVTAFETRNLSMVKYLCERGMDVQEKDSKGLTCLMRPELFETEESEECFKILIQYGLSVDEVTPEGKTALHYAAEAKNLLLVQLLTSAGAKLILDKNGTSAIHSSAIATTLDDPEADVFEFLLTHADDEKTRNEALLLNAANILLDNFSEKGMMNLKRVLEMVYPSEKIEVDEVFTPNPAYYCLREARSYREFEQAENIQWFTKIQCFMIIERVLGPAHPRVRTTLYRYICQPALKSSANMRDNAIFLYTVSLYQRFLRDNRTRHVFLFSLRLFEEICYALERGYREKAKGGNVPFYYERISGFGMGLYKKMERSLIRSTDPAKPLGIDVNRFASIVILLKLPLFSMRTMIKSPQLLPVFVRAGANINAKMRSGETAMATVNSLALSFSNTSTRWHTSAENVEQVKQVYVHDKKNRNAFETLQRNTPFAKPFVLGNFITLKDMCAGVVEKNYKAAFLRKRLPPQLLEKNPEPKTRWAEPKLLPFRRDAMGRERKATPLFAMVKCTENITLQDICAEVVEEEYEKDFLRNKFAPHLLRYLGLYS</sequence>
<evidence type="ECO:0000256" key="3">
    <source>
        <dbReference type="PROSITE-ProRule" id="PRU00023"/>
    </source>
</evidence>
<keyword evidence="1" id="KW-0677">Repeat</keyword>
<dbReference type="SUPFAM" id="SSF48403">
    <property type="entry name" value="Ankyrin repeat"/>
    <property type="match status" value="1"/>
</dbReference>
<keyword evidence="2 3" id="KW-0040">ANK repeat</keyword>
<dbReference type="EMBL" id="CAJGYM010000011">
    <property type="protein sequence ID" value="CAD6189478.1"/>
    <property type="molecule type" value="Genomic_DNA"/>
</dbReference>
<protein>
    <submittedName>
        <fullName evidence="4">Uncharacterized protein</fullName>
    </submittedName>
</protein>
<dbReference type="OrthoDB" id="539213at2759"/>
<comment type="caution">
    <text evidence="4">The sequence shown here is derived from an EMBL/GenBank/DDBJ whole genome shotgun (WGS) entry which is preliminary data.</text>
</comment>
<dbReference type="SMART" id="SM00248">
    <property type="entry name" value="ANK"/>
    <property type="match status" value="5"/>
</dbReference>
<dbReference type="Pfam" id="PF12796">
    <property type="entry name" value="Ank_2"/>
    <property type="match status" value="2"/>
</dbReference>
<feature type="repeat" description="ANK" evidence="3">
    <location>
        <begin position="190"/>
        <end position="222"/>
    </location>
</feature>
<dbReference type="PROSITE" id="PS50297">
    <property type="entry name" value="ANK_REP_REGION"/>
    <property type="match status" value="1"/>
</dbReference>
<dbReference type="PANTHER" id="PTHR24126">
    <property type="entry name" value="ANKYRIN REPEAT, PH AND SEC7 DOMAIN CONTAINING PROTEIN SECG-RELATED"/>
    <property type="match status" value="1"/>
</dbReference>
<dbReference type="InterPro" id="IPR002110">
    <property type="entry name" value="Ankyrin_rpt"/>
</dbReference>
<dbReference type="Gene3D" id="1.25.40.20">
    <property type="entry name" value="Ankyrin repeat-containing domain"/>
    <property type="match status" value="2"/>
</dbReference>
<gene>
    <name evidence="4" type="ORF">CAUJ_LOCUS5397</name>
</gene>
<dbReference type="PANTHER" id="PTHR24126:SF14">
    <property type="entry name" value="ANK_REP_REGION DOMAIN-CONTAINING PROTEIN"/>
    <property type="match status" value="1"/>
</dbReference>
<dbReference type="Proteomes" id="UP000835052">
    <property type="component" value="Unassembled WGS sequence"/>
</dbReference>
<dbReference type="PROSITE" id="PS50088">
    <property type="entry name" value="ANK_REPEAT"/>
    <property type="match status" value="1"/>
</dbReference>
<organism evidence="4 5">
    <name type="scientific">Caenorhabditis auriculariae</name>
    <dbReference type="NCBI Taxonomy" id="2777116"/>
    <lineage>
        <taxon>Eukaryota</taxon>
        <taxon>Metazoa</taxon>
        <taxon>Ecdysozoa</taxon>
        <taxon>Nematoda</taxon>
        <taxon>Chromadorea</taxon>
        <taxon>Rhabditida</taxon>
        <taxon>Rhabditina</taxon>
        <taxon>Rhabditomorpha</taxon>
        <taxon>Rhabditoidea</taxon>
        <taxon>Rhabditidae</taxon>
        <taxon>Peloderinae</taxon>
        <taxon>Caenorhabditis</taxon>
    </lineage>
</organism>
<dbReference type="AlphaFoldDB" id="A0A8S1H3V6"/>
<keyword evidence="5" id="KW-1185">Reference proteome</keyword>
<proteinExistence type="predicted"/>
<accession>A0A8S1H3V6</accession>
<name>A0A8S1H3V6_9PELO</name>